<proteinExistence type="predicted"/>
<keyword evidence="2" id="KW-1185">Reference proteome</keyword>
<evidence type="ECO:0000313" key="2">
    <source>
        <dbReference type="Proteomes" id="UP001172159"/>
    </source>
</evidence>
<accession>A0AA40ET91</accession>
<dbReference type="Proteomes" id="UP001172159">
    <property type="component" value="Unassembled WGS sequence"/>
</dbReference>
<evidence type="ECO:0008006" key="3">
    <source>
        <dbReference type="Google" id="ProtNLM"/>
    </source>
</evidence>
<name>A0AA40ET91_9PEZI</name>
<comment type="caution">
    <text evidence="1">The sequence shown here is derived from an EMBL/GenBank/DDBJ whole genome shotgun (WGS) entry which is preliminary data.</text>
</comment>
<dbReference type="Pfam" id="PF13688">
    <property type="entry name" value="Reprolysin_5"/>
    <property type="match status" value="1"/>
</dbReference>
<organism evidence="1 2">
    <name type="scientific">Apiosordaria backusii</name>
    <dbReference type="NCBI Taxonomy" id="314023"/>
    <lineage>
        <taxon>Eukaryota</taxon>
        <taxon>Fungi</taxon>
        <taxon>Dikarya</taxon>
        <taxon>Ascomycota</taxon>
        <taxon>Pezizomycotina</taxon>
        <taxon>Sordariomycetes</taxon>
        <taxon>Sordariomycetidae</taxon>
        <taxon>Sordariales</taxon>
        <taxon>Lasiosphaeriaceae</taxon>
        <taxon>Apiosordaria</taxon>
    </lineage>
</organism>
<dbReference type="SUPFAM" id="SSF55486">
    <property type="entry name" value="Metalloproteases ('zincins'), catalytic domain"/>
    <property type="match status" value="1"/>
</dbReference>
<gene>
    <name evidence="1" type="ORF">B0T21DRAFT_281600</name>
</gene>
<evidence type="ECO:0000313" key="1">
    <source>
        <dbReference type="EMBL" id="KAK0744965.1"/>
    </source>
</evidence>
<dbReference type="InterPro" id="IPR024079">
    <property type="entry name" value="MetalloPept_cat_dom_sf"/>
</dbReference>
<dbReference type="GO" id="GO:0008237">
    <property type="term" value="F:metallopeptidase activity"/>
    <property type="evidence" value="ECO:0007669"/>
    <property type="project" value="InterPro"/>
</dbReference>
<dbReference type="AlphaFoldDB" id="A0AA40ET91"/>
<protein>
    <recommendedName>
        <fullName evidence="3">Peptidase metallopeptidase domain-containing protein</fullName>
    </recommendedName>
</protein>
<dbReference type="EMBL" id="JAUKTV010000002">
    <property type="protein sequence ID" value="KAK0744965.1"/>
    <property type="molecule type" value="Genomic_DNA"/>
</dbReference>
<reference evidence="1" key="1">
    <citation type="submission" date="2023-06" db="EMBL/GenBank/DDBJ databases">
        <title>Genome-scale phylogeny and comparative genomics of the fungal order Sordariales.</title>
        <authorList>
            <consortium name="Lawrence Berkeley National Laboratory"/>
            <person name="Hensen N."/>
            <person name="Bonometti L."/>
            <person name="Westerberg I."/>
            <person name="Brannstrom I.O."/>
            <person name="Guillou S."/>
            <person name="Cros-Aarteil S."/>
            <person name="Calhoun S."/>
            <person name="Haridas S."/>
            <person name="Kuo A."/>
            <person name="Mondo S."/>
            <person name="Pangilinan J."/>
            <person name="Riley R."/>
            <person name="Labutti K."/>
            <person name="Andreopoulos B."/>
            <person name="Lipzen A."/>
            <person name="Chen C."/>
            <person name="Yanf M."/>
            <person name="Daum C."/>
            <person name="Ng V."/>
            <person name="Clum A."/>
            <person name="Steindorff A."/>
            <person name="Ohm R."/>
            <person name="Martin F."/>
            <person name="Silar P."/>
            <person name="Natvig D."/>
            <person name="Lalanne C."/>
            <person name="Gautier V."/>
            <person name="Ament-Velasquez S.L."/>
            <person name="Kruys A."/>
            <person name="Hutchinson M.I."/>
            <person name="Powell A.J."/>
            <person name="Barry K."/>
            <person name="Miller A.N."/>
            <person name="Grigoriev I.V."/>
            <person name="Debuchy R."/>
            <person name="Gladieux P."/>
            <person name="Thoren M.H."/>
            <person name="Johannesson H."/>
        </authorList>
    </citation>
    <scope>NUCLEOTIDE SEQUENCE</scope>
    <source>
        <strain evidence="1">CBS 540.89</strain>
    </source>
</reference>
<dbReference type="Gene3D" id="3.40.390.10">
    <property type="entry name" value="Collagenase (Catalytic Domain)"/>
    <property type="match status" value="1"/>
</dbReference>
<sequence length="197" mass="22312">MGRECPRWVPGSTIKWVAWKQGFKTPEDADYAAQHLHLACQKWNEFNIGVSFEWVEETKDATFALCHGGDSDGTVAKGFFPNANDLNLLRVYNPAFSKPRWKAGLWKVFTHELGHILGLRHEFALDLNPATGKVWEEAKAVQLGPRNENSVMTYKRDPPEIQESDVESTRAFYALREDDDGNPPMVGLTELADYTPM</sequence>